<name>A0ABV6UBU8_9ACTN</name>
<keyword evidence="2" id="KW-1185">Reference proteome</keyword>
<organism evidence="1 2">
    <name type="scientific">Sphaerimonospora cavernae</name>
    <dbReference type="NCBI Taxonomy" id="1740611"/>
    <lineage>
        <taxon>Bacteria</taxon>
        <taxon>Bacillati</taxon>
        <taxon>Actinomycetota</taxon>
        <taxon>Actinomycetes</taxon>
        <taxon>Streptosporangiales</taxon>
        <taxon>Streptosporangiaceae</taxon>
        <taxon>Sphaerimonospora</taxon>
    </lineage>
</organism>
<protein>
    <recommendedName>
        <fullName evidence="3">4Fe-4S Wbl-type domain-containing protein</fullName>
    </recommendedName>
</protein>
<evidence type="ECO:0000313" key="2">
    <source>
        <dbReference type="Proteomes" id="UP001589870"/>
    </source>
</evidence>
<proteinExistence type="predicted"/>
<dbReference type="RefSeq" id="WP_394303679.1">
    <property type="nucleotide sequence ID" value="NZ_JBHMQT010000057.1"/>
</dbReference>
<reference evidence="1 2" key="1">
    <citation type="submission" date="2024-09" db="EMBL/GenBank/DDBJ databases">
        <authorList>
            <person name="Sun Q."/>
            <person name="Mori K."/>
        </authorList>
    </citation>
    <scope>NUCLEOTIDE SEQUENCE [LARGE SCALE GENOMIC DNA]</scope>
    <source>
        <strain evidence="1 2">TBRC 1851</strain>
    </source>
</reference>
<evidence type="ECO:0008006" key="3">
    <source>
        <dbReference type="Google" id="ProtNLM"/>
    </source>
</evidence>
<sequence>MSGWRSEEPGRLPPSCLGLHLPPEQPDCVRLRWLPDTRRTTYARVVQHTCDQCRIVSYELCSAGGLRFIRRTDRTRGARPEVRETERLITCRAQELWRDLLLGFAR</sequence>
<accession>A0ABV6UBU8</accession>
<comment type="caution">
    <text evidence="1">The sequence shown here is derived from an EMBL/GenBank/DDBJ whole genome shotgun (WGS) entry which is preliminary data.</text>
</comment>
<dbReference type="Proteomes" id="UP001589870">
    <property type="component" value="Unassembled WGS sequence"/>
</dbReference>
<evidence type="ECO:0000313" key="1">
    <source>
        <dbReference type="EMBL" id="MFC0865670.1"/>
    </source>
</evidence>
<gene>
    <name evidence="1" type="ORF">ACFHYQ_25570</name>
</gene>
<dbReference type="EMBL" id="JBHMQT010000057">
    <property type="protein sequence ID" value="MFC0865670.1"/>
    <property type="molecule type" value="Genomic_DNA"/>
</dbReference>